<organism evidence="2 3">
    <name type="scientific">Lentinus tigrinus ALCF2SS1-6</name>
    <dbReference type="NCBI Taxonomy" id="1328759"/>
    <lineage>
        <taxon>Eukaryota</taxon>
        <taxon>Fungi</taxon>
        <taxon>Dikarya</taxon>
        <taxon>Basidiomycota</taxon>
        <taxon>Agaricomycotina</taxon>
        <taxon>Agaricomycetes</taxon>
        <taxon>Polyporales</taxon>
        <taxon>Polyporaceae</taxon>
        <taxon>Lentinus</taxon>
    </lineage>
</organism>
<feature type="transmembrane region" description="Helical" evidence="1">
    <location>
        <begin position="166"/>
        <end position="185"/>
    </location>
</feature>
<feature type="transmembrane region" description="Helical" evidence="1">
    <location>
        <begin position="46"/>
        <end position="70"/>
    </location>
</feature>
<feature type="transmembrane region" description="Helical" evidence="1">
    <location>
        <begin position="90"/>
        <end position="110"/>
    </location>
</feature>
<name>A0A5C2RNM2_9APHY</name>
<keyword evidence="1" id="KW-1133">Transmembrane helix</keyword>
<keyword evidence="1" id="KW-0812">Transmembrane</keyword>
<dbReference type="EMBL" id="ML122329">
    <property type="protein sequence ID" value="RPD53133.1"/>
    <property type="molecule type" value="Genomic_DNA"/>
</dbReference>
<gene>
    <name evidence="2" type="ORF">L227DRAFT_617263</name>
</gene>
<reference evidence="2" key="1">
    <citation type="journal article" date="2018" name="Genome Biol. Evol.">
        <title>Genomics and development of Lentinus tigrinus, a white-rot wood-decaying mushroom with dimorphic fruiting bodies.</title>
        <authorList>
            <person name="Wu B."/>
            <person name="Xu Z."/>
            <person name="Knudson A."/>
            <person name="Carlson A."/>
            <person name="Chen N."/>
            <person name="Kovaka S."/>
            <person name="LaButti K."/>
            <person name="Lipzen A."/>
            <person name="Pennachio C."/>
            <person name="Riley R."/>
            <person name="Schakwitz W."/>
            <person name="Umezawa K."/>
            <person name="Ohm R.A."/>
            <person name="Grigoriev I.V."/>
            <person name="Nagy L.G."/>
            <person name="Gibbons J."/>
            <person name="Hibbett D."/>
        </authorList>
    </citation>
    <scope>NUCLEOTIDE SEQUENCE [LARGE SCALE GENOMIC DNA]</scope>
    <source>
        <strain evidence="2">ALCF2SS1-6</strain>
    </source>
</reference>
<keyword evidence="1" id="KW-0472">Membrane</keyword>
<dbReference type="OrthoDB" id="10441654at2759"/>
<evidence type="ECO:0000313" key="3">
    <source>
        <dbReference type="Proteomes" id="UP000313359"/>
    </source>
</evidence>
<dbReference type="Proteomes" id="UP000313359">
    <property type="component" value="Unassembled WGS sequence"/>
</dbReference>
<keyword evidence="3" id="KW-1185">Reference proteome</keyword>
<dbReference type="AlphaFoldDB" id="A0A5C2RNM2"/>
<evidence type="ECO:0000313" key="2">
    <source>
        <dbReference type="EMBL" id="RPD53133.1"/>
    </source>
</evidence>
<protein>
    <submittedName>
        <fullName evidence="2">Uncharacterized protein</fullName>
    </submittedName>
</protein>
<proteinExistence type="predicted"/>
<evidence type="ECO:0000256" key="1">
    <source>
        <dbReference type="SAM" id="Phobius"/>
    </source>
</evidence>
<accession>A0A5C2RNM2</accession>
<feature type="transmembrane region" description="Helical" evidence="1">
    <location>
        <begin position="122"/>
        <end position="146"/>
    </location>
</feature>
<sequence length="195" mass="21827">MSSAQLYHRRAFFVASPCYEDNIHATPLRSTIHEPQRDALTWADKCIIAAFALCITPATLGVLTCIISELPLKLYFQQETPYSALTHSAHVQIIMWGSLVTLILISLLWFHVERTFSKSWIVAVRWLLLAALTTSPMPVGIAFVRSVSALRTVAPDGFYFEHGLKLGLWGLVPEAILLFILGAILKHFRCLPPIL</sequence>